<keyword evidence="5" id="KW-0676">Redox-active center</keyword>
<dbReference type="AlphaFoldDB" id="A0A6G0XBJ1"/>
<evidence type="ECO:0000256" key="1">
    <source>
        <dbReference type="ARBA" id="ARBA00022490"/>
    </source>
</evidence>
<dbReference type="InterPro" id="IPR000397">
    <property type="entry name" value="Heat_shock_Hsp33"/>
</dbReference>
<gene>
    <name evidence="6" type="ORF">Ae201684_006641</name>
</gene>
<evidence type="ECO:0008006" key="8">
    <source>
        <dbReference type="Google" id="ProtNLM"/>
    </source>
</evidence>
<dbReference type="SUPFAM" id="SSF64397">
    <property type="entry name" value="Hsp33 domain"/>
    <property type="match status" value="1"/>
</dbReference>
<keyword evidence="3" id="KW-1015">Disulfide bond</keyword>
<evidence type="ECO:0000256" key="5">
    <source>
        <dbReference type="ARBA" id="ARBA00023284"/>
    </source>
</evidence>
<proteinExistence type="predicted"/>
<name>A0A6G0XBJ1_9STRA</name>
<keyword evidence="2" id="KW-0862">Zinc</keyword>
<dbReference type="PANTHER" id="PTHR30111">
    <property type="entry name" value="33 KDA CHAPERONIN"/>
    <property type="match status" value="1"/>
</dbReference>
<sequence>MQLARDRTRDLISRCFVDVLGHRVSAIYAPNVVNTMRGKWEKNNQPTVTTETARLWGEYMSGAAMLSSFFKGEERVAMRVLTNEYSGYVESMCVGEIRGFMHRSVDSSVSSVFEVNKILYGAATPYKTVLTASGNATTDWQAFYDQSEQTPTLVKLETKALDNNDVVCCGLTIQEMPEAKVSLMERRDLFDNSVMMEMVQTEGILAYLNTLFPETKLTKEHIKRVPVDYYCRCNKERFVQKLYTVPTDELASLAKEGVVVLSCSYCNENYFIAGPELDSIVTDKK</sequence>
<accession>A0A6G0XBJ1</accession>
<organism evidence="6 7">
    <name type="scientific">Aphanomyces euteiches</name>
    <dbReference type="NCBI Taxonomy" id="100861"/>
    <lineage>
        <taxon>Eukaryota</taxon>
        <taxon>Sar</taxon>
        <taxon>Stramenopiles</taxon>
        <taxon>Oomycota</taxon>
        <taxon>Saprolegniomycetes</taxon>
        <taxon>Saprolegniales</taxon>
        <taxon>Verrucalvaceae</taxon>
        <taxon>Aphanomyces</taxon>
    </lineage>
</organism>
<dbReference type="VEuPathDB" id="FungiDB:AeMF1_014560"/>
<reference evidence="6 7" key="1">
    <citation type="submission" date="2019-07" db="EMBL/GenBank/DDBJ databases">
        <title>Genomics analysis of Aphanomyces spp. identifies a new class of oomycete effector associated with host adaptation.</title>
        <authorList>
            <person name="Gaulin E."/>
        </authorList>
    </citation>
    <scope>NUCLEOTIDE SEQUENCE [LARGE SCALE GENOMIC DNA]</scope>
    <source>
        <strain evidence="6 7">ATCC 201684</strain>
    </source>
</reference>
<dbReference type="InterPro" id="IPR016153">
    <property type="entry name" value="Heat_shock_Hsp33_N"/>
</dbReference>
<keyword evidence="1" id="KW-0963">Cytoplasm</keyword>
<dbReference type="InterPro" id="IPR016154">
    <property type="entry name" value="Heat_shock_Hsp33_C"/>
</dbReference>
<protein>
    <recommendedName>
        <fullName evidence="8">Molecular chaperone Hsp33</fullName>
    </recommendedName>
</protein>
<dbReference type="Gene3D" id="3.90.1280.10">
    <property type="entry name" value="HSP33 redox switch-like"/>
    <property type="match status" value="1"/>
</dbReference>
<evidence type="ECO:0000313" key="6">
    <source>
        <dbReference type="EMBL" id="KAF0737481.1"/>
    </source>
</evidence>
<evidence type="ECO:0000256" key="4">
    <source>
        <dbReference type="ARBA" id="ARBA00023186"/>
    </source>
</evidence>
<dbReference type="SUPFAM" id="SSF118352">
    <property type="entry name" value="HSP33 redox switch-like"/>
    <property type="match status" value="1"/>
</dbReference>
<dbReference type="Gene3D" id="3.55.30.10">
    <property type="entry name" value="Hsp33 domain"/>
    <property type="match status" value="1"/>
</dbReference>
<dbReference type="GO" id="GO:0044183">
    <property type="term" value="F:protein folding chaperone"/>
    <property type="evidence" value="ECO:0007669"/>
    <property type="project" value="TreeGrafter"/>
</dbReference>
<evidence type="ECO:0000256" key="2">
    <source>
        <dbReference type="ARBA" id="ARBA00022833"/>
    </source>
</evidence>
<dbReference type="EMBL" id="VJMJ01000084">
    <property type="protein sequence ID" value="KAF0737481.1"/>
    <property type="molecule type" value="Genomic_DNA"/>
</dbReference>
<evidence type="ECO:0000313" key="7">
    <source>
        <dbReference type="Proteomes" id="UP000481153"/>
    </source>
</evidence>
<comment type="caution">
    <text evidence="6">The sequence shown here is derived from an EMBL/GenBank/DDBJ whole genome shotgun (WGS) entry which is preliminary data.</text>
</comment>
<dbReference type="PANTHER" id="PTHR30111:SF1">
    <property type="entry name" value="33 KDA CHAPERONIN"/>
    <property type="match status" value="1"/>
</dbReference>
<dbReference type="Proteomes" id="UP000481153">
    <property type="component" value="Unassembled WGS sequence"/>
</dbReference>
<keyword evidence="4" id="KW-0143">Chaperone</keyword>
<keyword evidence="7" id="KW-1185">Reference proteome</keyword>
<dbReference type="GO" id="GO:0051082">
    <property type="term" value="F:unfolded protein binding"/>
    <property type="evidence" value="ECO:0007669"/>
    <property type="project" value="InterPro"/>
</dbReference>
<dbReference type="Pfam" id="PF01430">
    <property type="entry name" value="HSP33"/>
    <property type="match status" value="1"/>
</dbReference>
<dbReference type="GO" id="GO:0005737">
    <property type="term" value="C:cytoplasm"/>
    <property type="evidence" value="ECO:0007669"/>
    <property type="project" value="InterPro"/>
</dbReference>
<evidence type="ECO:0000256" key="3">
    <source>
        <dbReference type="ARBA" id="ARBA00023157"/>
    </source>
</evidence>
<dbReference type="GO" id="GO:0042026">
    <property type="term" value="P:protein refolding"/>
    <property type="evidence" value="ECO:0007669"/>
    <property type="project" value="TreeGrafter"/>
</dbReference>